<dbReference type="Proteomes" id="UP000832011">
    <property type="component" value="Chromosome"/>
</dbReference>
<protein>
    <submittedName>
        <fullName evidence="1">DUF4291 domain-containing protein</fullName>
    </submittedName>
</protein>
<accession>A0ABY4E302</accession>
<reference evidence="1 2" key="1">
    <citation type="journal article" date="2022" name="Res Sq">
        <title>Evolution of multicellular longitudinally dividing oral cavity symbionts (Neisseriaceae).</title>
        <authorList>
            <person name="Nyongesa S."/>
            <person name="Weber P."/>
            <person name="Bernet E."/>
            <person name="Pullido F."/>
            <person name="Nieckarz M."/>
            <person name="Delaby M."/>
            <person name="Nieves C."/>
            <person name="Viehboeck T."/>
            <person name="Krause N."/>
            <person name="Rivera-Millot A."/>
            <person name="Nakamura A."/>
            <person name="Vischer N."/>
            <person name="VanNieuwenhze M."/>
            <person name="Brun Y."/>
            <person name="Cava F."/>
            <person name="Bulgheresi S."/>
            <person name="Veyrier F."/>
        </authorList>
    </citation>
    <scope>NUCLEOTIDE SEQUENCE [LARGE SCALE GENOMIC DNA]</scope>
    <source>
        <strain evidence="1 2">SN4</strain>
    </source>
</reference>
<dbReference type="Pfam" id="PF14124">
    <property type="entry name" value="DUF4291"/>
    <property type="match status" value="1"/>
</dbReference>
<dbReference type="PANTHER" id="PTHR38567:SF1">
    <property type="entry name" value="DUF4291 DOMAIN-CONTAINING PROTEIN"/>
    <property type="match status" value="1"/>
</dbReference>
<dbReference type="InterPro" id="IPR025633">
    <property type="entry name" value="DUF4291"/>
</dbReference>
<dbReference type="PANTHER" id="PTHR38567">
    <property type="entry name" value="DUF4291 DOMAIN-CONTAINING PROTEIN"/>
    <property type="match status" value="1"/>
</dbReference>
<evidence type="ECO:0000313" key="2">
    <source>
        <dbReference type="Proteomes" id="UP000832011"/>
    </source>
</evidence>
<dbReference type="RefSeq" id="WP_058305532.1">
    <property type="nucleotide sequence ID" value="NZ_CABKVG010000007.1"/>
</dbReference>
<sequence>MLLKLAPYLEQLANWPTNGRHIMAQADGKTMVVYQSYCPEIGKHAVRHQRFGGDFSFERMTWIKPNFLWMMYRNGWGSKLGQECVLAIHLRQQAFEDYLRQAVYSSYHDGLGMERAKWQAQVKQSEVRLQWDPDHDPYGEKLPRRAIQLGLRGSVIKRFADEDIVLIEDISAYVHEQAEHVHKQQLQHLLLPQESPLQIEDAALRAYLQLDT</sequence>
<evidence type="ECO:0000313" key="1">
    <source>
        <dbReference type="EMBL" id="UOO89644.1"/>
    </source>
</evidence>
<proteinExistence type="predicted"/>
<gene>
    <name evidence="1" type="ORF">LVJ82_01260</name>
</gene>
<keyword evidence="2" id="KW-1185">Reference proteome</keyword>
<name>A0ABY4E302_9NEIS</name>
<dbReference type="EMBL" id="CP091511">
    <property type="protein sequence ID" value="UOO89644.1"/>
    <property type="molecule type" value="Genomic_DNA"/>
</dbReference>
<organism evidence="1 2">
    <name type="scientific">Vitreoscilla massiliensis</name>
    <dbReference type="NCBI Taxonomy" id="1689272"/>
    <lineage>
        <taxon>Bacteria</taxon>
        <taxon>Pseudomonadati</taxon>
        <taxon>Pseudomonadota</taxon>
        <taxon>Betaproteobacteria</taxon>
        <taxon>Neisseriales</taxon>
        <taxon>Neisseriaceae</taxon>
        <taxon>Vitreoscilla</taxon>
    </lineage>
</organism>